<evidence type="ECO:0000313" key="3">
    <source>
        <dbReference type="Proteomes" id="UP000239866"/>
    </source>
</evidence>
<evidence type="ECO:0000256" key="1">
    <source>
        <dbReference type="SAM" id="Phobius"/>
    </source>
</evidence>
<gene>
    <name evidence="2" type="ORF">C7H09_09360</name>
</gene>
<organism evidence="2 3">
    <name type="scientific">Marinobacter fuscus</name>
    <dbReference type="NCBI Taxonomy" id="2109942"/>
    <lineage>
        <taxon>Bacteria</taxon>
        <taxon>Pseudomonadati</taxon>
        <taxon>Pseudomonadota</taxon>
        <taxon>Gammaproteobacteria</taxon>
        <taxon>Pseudomonadales</taxon>
        <taxon>Marinobacteraceae</taxon>
        <taxon>Marinobacter</taxon>
    </lineage>
</organism>
<feature type="transmembrane region" description="Helical" evidence="1">
    <location>
        <begin position="26"/>
        <end position="47"/>
    </location>
</feature>
<sequence length="65" mass="7206">WLSGLVANIIGRMVIRGVPQLQGRPVQMVIGLSLFALWFLSPSVGLVQAVRERAFSVGCQGRPWW</sequence>
<keyword evidence="1" id="KW-0812">Transmembrane</keyword>
<feature type="non-terminal residue" evidence="2">
    <location>
        <position position="1"/>
    </location>
</feature>
<keyword evidence="1" id="KW-0472">Membrane</keyword>
<evidence type="ECO:0000313" key="2">
    <source>
        <dbReference type="EMBL" id="PSF07701.1"/>
    </source>
</evidence>
<reference evidence="2 3" key="1">
    <citation type="submission" date="2018-03" db="EMBL/GenBank/DDBJ databases">
        <title>Marinobacter brunus sp. nov., a marine bacterium of Gamma-proteobacteria isolated from the surface seawater of the South China Sea.</title>
        <authorList>
            <person name="Cheng H."/>
            <person name="Wu Y.-H."/>
            <person name="Xamxidin M."/>
            <person name="Xu X.-W."/>
        </authorList>
    </citation>
    <scope>NUCLEOTIDE SEQUENCE [LARGE SCALE GENOMIC DNA]</scope>
    <source>
        <strain evidence="2 3">NH169-3</strain>
    </source>
</reference>
<keyword evidence="3" id="KW-1185">Reference proteome</keyword>
<proteinExistence type="predicted"/>
<protein>
    <submittedName>
        <fullName evidence="2">Uncharacterized protein</fullName>
    </submittedName>
</protein>
<dbReference type="EMBL" id="PXNP01000064">
    <property type="protein sequence ID" value="PSF07701.1"/>
    <property type="molecule type" value="Genomic_DNA"/>
</dbReference>
<comment type="caution">
    <text evidence="2">The sequence shown here is derived from an EMBL/GenBank/DDBJ whole genome shotgun (WGS) entry which is preliminary data.</text>
</comment>
<dbReference type="AlphaFoldDB" id="A0A2T1KC42"/>
<dbReference type="RefSeq" id="WP_206074300.1">
    <property type="nucleotide sequence ID" value="NZ_PXNP01000064.1"/>
</dbReference>
<accession>A0A2T1KC42</accession>
<dbReference type="Proteomes" id="UP000239866">
    <property type="component" value="Unassembled WGS sequence"/>
</dbReference>
<keyword evidence="1" id="KW-1133">Transmembrane helix</keyword>
<name>A0A2T1KC42_9GAMM</name>